<keyword evidence="1" id="KW-0472">Membrane</keyword>
<protein>
    <recommendedName>
        <fullName evidence="1">SURF1-like protein</fullName>
    </recommendedName>
</protein>
<comment type="caution">
    <text evidence="1">Lacks conserved residue(s) required for the propagation of feature annotation.</text>
</comment>
<dbReference type="InterPro" id="IPR002994">
    <property type="entry name" value="Surf1/Shy1"/>
</dbReference>
<accession>A0A1K1VZG2</accession>
<evidence type="ECO:0000313" key="2">
    <source>
        <dbReference type="EMBL" id="SFX30558.1"/>
    </source>
</evidence>
<dbReference type="PROSITE" id="PS50895">
    <property type="entry name" value="SURF1"/>
    <property type="match status" value="1"/>
</dbReference>
<keyword evidence="1" id="KW-1003">Cell membrane</keyword>
<evidence type="ECO:0000256" key="1">
    <source>
        <dbReference type="RuleBase" id="RU363076"/>
    </source>
</evidence>
<keyword evidence="1" id="KW-1133">Transmembrane helix</keyword>
<dbReference type="GO" id="GO:0005886">
    <property type="term" value="C:plasma membrane"/>
    <property type="evidence" value="ECO:0007669"/>
    <property type="project" value="UniProtKB-SubCell"/>
</dbReference>
<organism evidence="2 3">
    <name type="scientific">Marinospirillum alkaliphilum DSM 21637</name>
    <dbReference type="NCBI Taxonomy" id="1122209"/>
    <lineage>
        <taxon>Bacteria</taxon>
        <taxon>Pseudomonadati</taxon>
        <taxon>Pseudomonadota</taxon>
        <taxon>Gammaproteobacteria</taxon>
        <taxon>Oceanospirillales</taxon>
        <taxon>Oceanospirillaceae</taxon>
        <taxon>Marinospirillum</taxon>
    </lineage>
</organism>
<feature type="transmembrane region" description="Helical" evidence="1">
    <location>
        <begin position="188"/>
        <end position="207"/>
    </location>
</feature>
<dbReference type="Proteomes" id="UP000182350">
    <property type="component" value="Unassembled WGS sequence"/>
</dbReference>
<proteinExistence type="inferred from homology"/>
<keyword evidence="1" id="KW-0812">Transmembrane</keyword>
<keyword evidence="3" id="KW-1185">Reference proteome</keyword>
<dbReference type="STRING" id="1122209.SAMN02745752_01182"/>
<reference evidence="2 3" key="1">
    <citation type="submission" date="2016-11" db="EMBL/GenBank/DDBJ databases">
        <authorList>
            <person name="Jaros S."/>
            <person name="Januszkiewicz K."/>
            <person name="Wedrychowicz H."/>
        </authorList>
    </citation>
    <scope>NUCLEOTIDE SEQUENCE [LARGE SCALE GENOMIC DNA]</scope>
    <source>
        <strain evidence="2 3">DSM 21637</strain>
    </source>
</reference>
<evidence type="ECO:0000313" key="3">
    <source>
        <dbReference type="Proteomes" id="UP000182350"/>
    </source>
</evidence>
<gene>
    <name evidence="2" type="ORF">SAMN02745752_01182</name>
</gene>
<dbReference type="CDD" id="cd06662">
    <property type="entry name" value="SURF1"/>
    <property type="match status" value="1"/>
</dbReference>
<dbReference type="EMBL" id="FPJW01000003">
    <property type="protein sequence ID" value="SFX30558.1"/>
    <property type="molecule type" value="Genomic_DNA"/>
</dbReference>
<sequence>MGWYGFWLLLVVIGLLLANWQWQRAAEKQLLQQAMIDAPVLLNPTDMPPNLAQLQLTGYWLPERSLWLDNRILNGQVGVAALTPLMTDDGRWWLVQRGFAATGVDRGYLPEDTVSSRLVQVTGRWQWLDQSALVFGANREGDRLQSISLEPWEDLDRLVFNGVLHQESGDDQLQPWWQPSQMTPERHLGYALQWLLLSLLALFMALMGRRWLQEKQA</sequence>
<dbReference type="AlphaFoldDB" id="A0A1K1VZG2"/>
<name>A0A1K1VZG2_9GAMM</name>
<dbReference type="Pfam" id="PF02104">
    <property type="entry name" value="SURF1"/>
    <property type="match status" value="1"/>
</dbReference>
<comment type="subcellular location">
    <subcellularLocation>
        <location evidence="1">Cell membrane</location>
        <topology evidence="1">Multi-pass membrane protein</topology>
    </subcellularLocation>
</comment>
<comment type="similarity">
    <text evidence="1">Belongs to the SURF1 family.</text>
</comment>